<evidence type="ECO:0000256" key="1">
    <source>
        <dbReference type="SAM" id="MobiDB-lite"/>
    </source>
</evidence>
<proteinExistence type="predicted"/>
<accession>A0A8H6C413</accession>
<feature type="region of interest" description="Disordered" evidence="1">
    <location>
        <begin position="25"/>
        <end position="60"/>
    </location>
</feature>
<sequence>MAQLAVEWAKGVKFDWIMDRSRLGTRAMSPGTQGPPGQATQGGSGGGSRASDLGSFHPDLEESYGTGDIIFPSKETIYREVCSFWRRVEDYAILKGGGNMRTNDAGTAASSRKKAANPFAPFQTRGARFFCAPGGLVSELTTEGNAV</sequence>
<reference evidence="2 3" key="1">
    <citation type="journal article" date="2020" name="Genomics">
        <title>Complete, high-quality genomes from long-read metagenomic sequencing of two wolf lichen thalli reveals enigmatic genome architecture.</title>
        <authorList>
            <person name="McKenzie S.K."/>
            <person name="Walston R.F."/>
            <person name="Allen J.L."/>
        </authorList>
    </citation>
    <scope>NUCLEOTIDE SEQUENCE [LARGE SCALE GENOMIC DNA]</scope>
    <source>
        <strain evidence="2">WasteWater1</strain>
    </source>
</reference>
<keyword evidence="3" id="KW-1185">Reference proteome</keyword>
<dbReference type="Proteomes" id="UP000593566">
    <property type="component" value="Unassembled WGS sequence"/>
</dbReference>
<comment type="caution">
    <text evidence="2">The sequence shown here is derived from an EMBL/GenBank/DDBJ whole genome shotgun (WGS) entry which is preliminary data.</text>
</comment>
<dbReference type="GeneID" id="59335295"/>
<gene>
    <name evidence="2" type="ORF">HO133_006895</name>
</gene>
<dbReference type="EMBL" id="JACCJB010000028">
    <property type="protein sequence ID" value="KAF6217425.1"/>
    <property type="molecule type" value="Genomic_DNA"/>
</dbReference>
<name>A0A8H6C413_9LECA</name>
<feature type="compositionally biased region" description="Low complexity" evidence="1">
    <location>
        <begin position="29"/>
        <end position="39"/>
    </location>
</feature>
<evidence type="ECO:0000313" key="3">
    <source>
        <dbReference type="Proteomes" id="UP000593566"/>
    </source>
</evidence>
<organism evidence="2 3">
    <name type="scientific">Letharia lupina</name>
    <dbReference type="NCBI Taxonomy" id="560253"/>
    <lineage>
        <taxon>Eukaryota</taxon>
        <taxon>Fungi</taxon>
        <taxon>Dikarya</taxon>
        <taxon>Ascomycota</taxon>
        <taxon>Pezizomycotina</taxon>
        <taxon>Lecanoromycetes</taxon>
        <taxon>OSLEUM clade</taxon>
        <taxon>Lecanoromycetidae</taxon>
        <taxon>Lecanorales</taxon>
        <taxon>Lecanorineae</taxon>
        <taxon>Parmeliaceae</taxon>
        <taxon>Letharia</taxon>
    </lineage>
</organism>
<evidence type="ECO:0000313" key="2">
    <source>
        <dbReference type="EMBL" id="KAF6217425.1"/>
    </source>
</evidence>
<protein>
    <submittedName>
        <fullName evidence="2">Uncharacterized protein</fullName>
    </submittedName>
</protein>
<dbReference type="RefSeq" id="XP_037146860.1">
    <property type="nucleotide sequence ID" value="XM_037297791.1"/>
</dbReference>
<dbReference type="AlphaFoldDB" id="A0A8H6C413"/>